<dbReference type="EC" id="2.1.1.71" evidence="15"/>
<dbReference type="OrthoDB" id="8300106at2759"/>
<keyword evidence="6" id="KW-0808">Transferase</keyword>
<evidence type="ECO:0000256" key="14">
    <source>
        <dbReference type="ARBA" id="ARBA00023264"/>
    </source>
</evidence>
<evidence type="ECO:0000256" key="5">
    <source>
        <dbReference type="ARBA" id="ARBA00022603"/>
    </source>
</evidence>
<evidence type="ECO:0000256" key="6">
    <source>
        <dbReference type="ARBA" id="ARBA00022679"/>
    </source>
</evidence>
<keyword evidence="18" id="KW-1185">Reference proteome</keyword>
<evidence type="ECO:0000313" key="17">
    <source>
        <dbReference type="EMBL" id="PRW58649.1"/>
    </source>
</evidence>
<dbReference type="PANTHER" id="PTHR15458">
    <property type="entry name" value="PHOSPHATIDYLETHANOLAMINE N-METHYLTRANSFERASE"/>
    <property type="match status" value="1"/>
</dbReference>
<evidence type="ECO:0000256" key="16">
    <source>
        <dbReference type="SAM" id="Phobius"/>
    </source>
</evidence>
<feature type="transmembrane region" description="Helical" evidence="16">
    <location>
        <begin position="6"/>
        <end position="27"/>
    </location>
</feature>
<reference evidence="17 18" key="1">
    <citation type="journal article" date="2018" name="Plant J.">
        <title>Genome sequences of Chlorella sorokiniana UTEX 1602 and Micractinium conductrix SAG 241.80: implications to maltose excretion by a green alga.</title>
        <authorList>
            <person name="Arriola M.B."/>
            <person name="Velmurugan N."/>
            <person name="Zhang Y."/>
            <person name="Plunkett M.H."/>
            <person name="Hondzo H."/>
            <person name="Barney B.M."/>
        </authorList>
    </citation>
    <scope>NUCLEOTIDE SEQUENCE [LARGE SCALE GENOMIC DNA]</scope>
    <source>
        <strain evidence="18">UTEX 1602</strain>
    </source>
</reference>
<evidence type="ECO:0000256" key="10">
    <source>
        <dbReference type="ARBA" id="ARBA00022989"/>
    </source>
</evidence>
<evidence type="ECO:0000256" key="15">
    <source>
        <dbReference type="ARBA" id="ARBA00034137"/>
    </source>
</evidence>
<evidence type="ECO:0000256" key="4">
    <source>
        <dbReference type="ARBA" id="ARBA00022516"/>
    </source>
</evidence>
<keyword evidence="11" id="KW-0443">Lipid metabolism</keyword>
<dbReference type="GO" id="GO:0005789">
    <property type="term" value="C:endoplasmic reticulum membrane"/>
    <property type="evidence" value="ECO:0007669"/>
    <property type="project" value="UniProtKB-SubCell"/>
</dbReference>
<dbReference type="GO" id="GO:0032259">
    <property type="term" value="P:methylation"/>
    <property type="evidence" value="ECO:0007669"/>
    <property type="project" value="UniProtKB-KW"/>
</dbReference>
<keyword evidence="7" id="KW-0949">S-adenosyl-L-methionine</keyword>
<dbReference type="UniPathway" id="UPA00753"/>
<feature type="transmembrane region" description="Helical" evidence="16">
    <location>
        <begin position="70"/>
        <end position="88"/>
    </location>
</feature>
<dbReference type="Gene3D" id="1.20.120.1630">
    <property type="match status" value="1"/>
</dbReference>
<name>A0A2P6TX65_CHLSO</name>
<dbReference type="GO" id="GO:0006656">
    <property type="term" value="P:phosphatidylcholine biosynthetic process"/>
    <property type="evidence" value="ECO:0007669"/>
    <property type="project" value="UniProtKB-UniPathway"/>
</dbReference>
<gene>
    <name evidence="17" type="ORF">C2E21_2936</name>
</gene>
<dbReference type="GO" id="GO:0000773">
    <property type="term" value="F:phosphatidyl-N-methylethanolamine N-methyltransferase activity"/>
    <property type="evidence" value="ECO:0007669"/>
    <property type="project" value="UniProtKB-EC"/>
</dbReference>
<evidence type="ECO:0000256" key="13">
    <source>
        <dbReference type="ARBA" id="ARBA00023209"/>
    </source>
</evidence>
<keyword evidence="12 16" id="KW-0472">Membrane</keyword>
<evidence type="ECO:0000313" key="18">
    <source>
        <dbReference type="Proteomes" id="UP000239899"/>
    </source>
</evidence>
<keyword evidence="5" id="KW-0489">Methyltransferase</keyword>
<evidence type="ECO:0000256" key="11">
    <source>
        <dbReference type="ARBA" id="ARBA00023098"/>
    </source>
</evidence>
<organism evidence="17 18">
    <name type="scientific">Chlorella sorokiniana</name>
    <name type="common">Freshwater green alga</name>
    <dbReference type="NCBI Taxonomy" id="3076"/>
    <lineage>
        <taxon>Eukaryota</taxon>
        <taxon>Viridiplantae</taxon>
        <taxon>Chlorophyta</taxon>
        <taxon>core chlorophytes</taxon>
        <taxon>Trebouxiophyceae</taxon>
        <taxon>Chlorellales</taxon>
        <taxon>Chlorellaceae</taxon>
        <taxon>Chlorella clade</taxon>
        <taxon>Chlorella</taxon>
    </lineage>
</organism>
<comment type="subcellular location">
    <subcellularLocation>
        <location evidence="1">Endoplasmic reticulum membrane</location>
        <topology evidence="1">Multi-pass membrane protein</topology>
    </subcellularLocation>
</comment>
<feature type="transmembrane region" description="Helical" evidence="16">
    <location>
        <begin position="47"/>
        <end position="64"/>
    </location>
</feature>
<dbReference type="Pfam" id="PF04191">
    <property type="entry name" value="PEMT"/>
    <property type="match status" value="1"/>
</dbReference>
<evidence type="ECO:0000256" key="3">
    <source>
        <dbReference type="ARBA" id="ARBA00005189"/>
    </source>
</evidence>
<dbReference type="PROSITE" id="PS50244">
    <property type="entry name" value="S5A_REDUCTASE"/>
    <property type="match status" value="1"/>
</dbReference>
<proteinExistence type="predicted"/>
<evidence type="ECO:0000256" key="12">
    <source>
        <dbReference type="ARBA" id="ARBA00023136"/>
    </source>
</evidence>
<accession>A0A2P6TX65</accession>
<comment type="pathway">
    <text evidence="2">Phospholipid metabolism; phosphatidylcholine biosynthesis.</text>
</comment>
<sequence length="179" mass="19553">MDALEASNWAVAGCLAAPHLLYAYIWFFPRSWQAIFKKRGVEAFETVAWLLKIVQALAVAYWWLLRKPAGLNLAAVPLVAWPVGLGLAAFGQWLNIGIFQAIGHAGVYYGFKLGHTIPWVDGFPFNVVSHPQYVGSVATVLGAAVLVWSQAPAGLAAIVLYWVGLYIATGFQESKLHVE</sequence>
<dbReference type="Proteomes" id="UP000239899">
    <property type="component" value="Unassembled WGS sequence"/>
</dbReference>
<comment type="caution">
    <text evidence="17">The sequence shown here is derived from an EMBL/GenBank/DDBJ whole genome shotgun (WGS) entry which is preliminary data.</text>
</comment>
<keyword evidence="8 16" id="KW-0812">Transmembrane</keyword>
<keyword evidence="13" id="KW-0594">Phospholipid biosynthesis</keyword>
<evidence type="ECO:0000256" key="7">
    <source>
        <dbReference type="ARBA" id="ARBA00022691"/>
    </source>
</evidence>
<evidence type="ECO:0000256" key="1">
    <source>
        <dbReference type="ARBA" id="ARBA00004477"/>
    </source>
</evidence>
<keyword evidence="4" id="KW-0444">Lipid biosynthesis</keyword>
<comment type="pathway">
    <text evidence="3">Lipid metabolism.</text>
</comment>
<dbReference type="EMBL" id="LHPG02000005">
    <property type="protein sequence ID" value="PRW58649.1"/>
    <property type="molecule type" value="Genomic_DNA"/>
</dbReference>
<evidence type="ECO:0000256" key="2">
    <source>
        <dbReference type="ARBA" id="ARBA00004969"/>
    </source>
</evidence>
<evidence type="ECO:0000256" key="9">
    <source>
        <dbReference type="ARBA" id="ARBA00022824"/>
    </source>
</evidence>
<dbReference type="PANTHER" id="PTHR15458:SF5">
    <property type="entry name" value="PHOSPHATIDYLETHANOLAMINE N-METHYLTRANSFERASE"/>
    <property type="match status" value="1"/>
</dbReference>
<keyword evidence="14" id="KW-1208">Phospholipid metabolism</keyword>
<dbReference type="InterPro" id="IPR007318">
    <property type="entry name" value="Phopholipid_MeTrfase"/>
</dbReference>
<dbReference type="InterPro" id="IPR024960">
    <property type="entry name" value="PEMT/MFAP"/>
</dbReference>
<keyword evidence="9" id="KW-0256">Endoplasmic reticulum</keyword>
<protein>
    <recommendedName>
        <fullName evidence="15">phosphatidyl-N-methylethanolamine N-methyltransferase</fullName>
        <ecNumber evidence="15">2.1.1.71</ecNumber>
    </recommendedName>
</protein>
<evidence type="ECO:0000256" key="8">
    <source>
        <dbReference type="ARBA" id="ARBA00022692"/>
    </source>
</evidence>
<keyword evidence="10 16" id="KW-1133">Transmembrane helix</keyword>
<feature type="transmembrane region" description="Helical" evidence="16">
    <location>
        <begin position="155"/>
        <end position="172"/>
    </location>
</feature>
<dbReference type="AlphaFoldDB" id="A0A2P6TX65"/>